<keyword evidence="3" id="KW-0805">Transcription regulation</keyword>
<protein>
    <submittedName>
        <fullName evidence="8">MITF protein</fullName>
    </submittedName>
</protein>
<dbReference type="PANTHER" id="PTHR45776:SF2">
    <property type="entry name" value="MIP04163P"/>
    <property type="match status" value="1"/>
</dbReference>
<dbReference type="Gene3D" id="4.10.280.10">
    <property type="entry name" value="Helix-loop-helix DNA-binding domain"/>
    <property type="match status" value="1"/>
</dbReference>
<evidence type="ECO:0000256" key="4">
    <source>
        <dbReference type="ARBA" id="ARBA00023125"/>
    </source>
</evidence>
<dbReference type="AlphaFoldDB" id="A0A8J9YUB1"/>
<dbReference type="SUPFAM" id="SSF47459">
    <property type="entry name" value="HLH, helix-loop-helix DNA-binding domain"/>
    <property type="match status" value="1"/>
</dbReference>
<reference evidence="8" key="1">
    <citation type="submission" date="2022-01" db="EMBL/GenBank/DDBJ databases">
        <authorList>
            <person name="Braso-Vives M."/>
        </authorList>
    </citation>
    <scope>NUCLEOTIDE SEQUENCE</scope>
</reference>
<sequence length="206" mass="24461">MNEWDYTKMASWKGEEPKQTMALAKGRQTVDSHIMNEWDYTKMVSWIGEEPKQTMALAKGRQTVDSHIMNEWDYTEMVRWIGEEPKQTMALANDRQKKDNHNMIERRRRLNVNDRIKELGALLPKTAHPDMRRDKGAILRASVNYIRRLKKELHGRMGHMEERQKHMEKMNMKLSLRIQELEMHCRAHSIPTTPLTTSQINEQFMS</sequence>
<evidence type="ECO:0000313" key="8">
    <source>
        <dbReference type="EMBL" id="CAH1241817.1"/>
    </source>
</evidence>
<dbReference type="InterPro" id="IPR036638">
    <property type="entry name" value="HLH_DNA-bd_sf"/>
</dbReference>
<dbReference type="GO" id="GO:0000978">
    <property type="term" value="F:RNA polymerase II cis-regulatory region sequence-specific DNA binding"/>
    <property type="evidence" value="ECO:0007669"/>
    <property type="project" value="TreeGrafter"/>
</dbReference>
<comment type="similarity">
    <text evidence="2">Belongs to the MiT/TFE family.</text>
</comment>
<evidence type="ECO:0000256" key="2">
    <source>
        <dbReference type="ARBA" id="ARBA00008289"/>
    </source>
</evidence>
<keyword evidence="5" id="KW-0804">Transcription</keyword>
<dbReference type="OrthoDB" id="261426at2759"/>
<accession>A0A8J9YUB1</accession>
<dbReference type="GO" id="GO:0046983">
    <property type="term" value="F:protein dimerization activity"/>
    <property type="evidence" value="ECO:0007669"/>
    <property type="project" value="InterPro"/>
</dbReference>
<dbReference type="Pfam" id="PF00010">
    <property type="entry name" value="HLH"/>
    <property type="match status" value="1"/>
</dbReference>
<dbReference type="SMART" id="SM00353">
    <property type="entry name" value="HLH"/>
    <property type="match status" value="1"/>
</dbReference>
<evidence type="ECO:0000256" key="5">
    <source>
        <dbReference type="ARBA" id="ARBA00023163"/>
    </source>
</evidence>
<dbReference type="GO" id="GO:0000981">
    <property type="term" value="F:DNA-binding transcription factor activity, RNA polymerase II-specific"/>
    <property type="evidence" value="ECO:0007669"/>
    <property type="project" value="TreeGrafter"/>
</dbReference>
<dbReference type="PROSITE" id="PS50888">
    <property type="entry name" value="BHLH"/>
    <property type="match status" value="1"/>
</dbReference>
<name>A0A8J9YUB1_BRALA</name>
<dbReference type="InterPro" id="IPR011598">
    <property type="entry name" value="bHLH_dom"/>
</dbReference>
<comment type="subcellular location">
    <subcellularLocation>
        <location evidence="1">Nucleus</location>
    </subcellularLocation>
</comment>
<evidence type="ECO:0000256" key="3">
    <source>
        <dbReference type="ARBA" id="ARBA00023015"/>
    </source>
</evidence>
<keyword evidence="9" id="KW-1185">Reference proteome</keyword>
<evidence type="ECO:0000256" key="6">
    <source>
        <dbReference type="ARBA" id="ARBA00023242"/>
    </source>
</evidence>
<evidence type="ECO:0000256" key="1">
    <source>
        <dbReference type="ARBA" id="ARBA00004123"/>
    </source>
</evidence>
<feature type="domain" description="BHLH" evidence="7">
    <location>
        <begin position="96"/>
        <end position="149"/>
    </location>
</feature>
<dbReference type="EMBL" id="OV696697">
    <property type="protein sequence ID" value="CAH1241817.1"/>
    <property type="molecule type" value="Genomic_DNA"/>
</dbReference>
<keyword evidence="4" id="KW-0238">DNA-binding</keyword>
<gene>
    <name evidence="8" type="primary">MITF</name>
    <name evidence="8" type="ORF">BLAG_LOCUS5291</name>
</gene>
<dbReference type="PANTHER" id="PTHR45776">
    <property type="entry name" value="MIP04163P"/>
    <property type="match status" value="1"/>
</dbReference>
<organism evidence="8 9">
    <name type="scientific">Branchiostoma lanceolatum</name>
    <name type="common">Common lancelet</name>
    <name type="synonym">Amphioxus lanceolatum</name>
    <dbReference type="NCBI Taxonomy" id="7740"/>
    <lineage>
        <taxon>Eukaryota</taxon>
        <taxon>Metazoa</taxon>
        <taxon>Chordata</taxon>
        <taxon>Cephalochordata</taxon>
        <taxon>Leptocardii</taxon>
        <taxon>Amphioxiformes</taxon>
        <taxon>Branchiostomatidae</taxon>
        <taxon>Branchiostoma</taxon>
    </lineage>
</organism>
<proteinExistence type="inferred from homology"/>
<dbReference type="GO" id="GO:0005634">
    <property type="term" value="C:nucleus"/>
    <property type="evidence" value="ECO:0007669"/>
    <property type="project" value="UniProtKB-SubCell"/>
</dbReference>
<dbReference type="Proteomes" id="UP000838412">
    <property type="component" value="Chromosome 12"/>
</dbReference>
<evidence type="ECO:0000259" key="7">
    <source>
        <dbReference type="PROSITE" id="PS50888"/>
    </source>
</evidence>
<keyword evidence="6" id="KW-0539">Nucleus</keyword>
<evidence type="ECO:0000313" key="9">
    <source>
        <dbReference type="Proteomes" id="UP000838412"/>
    </source>
</evidence>